<dbReference type="Proteomes" id="UP000011991">
    <property type="component" value="Unassembled WGS sequence"/>
</dbReference>
<keyword evidence="2" id="KW-1133">Transmembrane helix</keyword>
<dbReference type="InterPro" id="IPR051909">
    <property type="entry name" value="MFP_Cation_Efflux"/>
</dbReference>
<evidence type="ECO:0000313" key="3">
    <source>
        <dbReference type="EMBL" id="EMI15293.1"/>
    </source>
</evidence>
<dbReference type="Gene3D" id="2.40.420.20">
    <property type="match status" value="1"/>
</dbReference>
<dbReference type="PANTHER" id="PTHR30097">
    <property type="entry name" value="CATION EFFLUX SYSTEM PROTEIN CUSB"/>
    <property type="match status" value="1"/>
</dbReference>
<keyword evidence="2" id="KW-0812">Transmembrane</keyword>
<comment type="caution">
    <text evidence="3">The sequence shown here is derived from an EMBL/GenBank/DDBJ whole genome shotgun (WGS) entry which is preliminary data.</text>
</comment>
<gene>
    <name evidence="3" type="ORF">RMSM_07786</name>
</gene>
<reference evidence="3 4" key="1">
    <citation type="journal article" date="2013" name="Mar. Genomics">
        <title>Expression of sulfatases in Rhodopirellula baltica and the diversity of sulfatases in the genus Rhodopirellula.</title>
        <authorList>
            <person name="Wegner C.E."/>
            <person name="Richter-Heitmann T."/>
            <person name="Klindworth A."/>
            <person name="Klockow C."/>
            <person name="Richter M."/>
            <person name="Achstetter T."/>
            <person name="Glockner F.O."/>
            <person name="Harder J."/>
        </authorList>
    </citation>
    <scope>NUCLEOTIDE SEQUENCE [LARGE SCALE GENOMIC DNA]</scope>
    <source>
        <strain evidence="3 4">SM1</strain>
    </source>
</reference>
<sequence>MFLMRPKLSKVPLPAIQATIGLIVVVVVGVTYSMWWPPLSSWVDATLSSQRGGEVAGGDDHASHSTSAAAEVTSLELTPQARKNLGLTPKYLRPVELSNYRRSITVPAVVVAKPGRSSIVVSSPLNGVVTHVHAVTGEAVMPGDLLFEVRLTYEDLVETQTAYLKTISELEVENREIARLEDATRSGAISGKQLLERRYAKEKLEAFAKSQREALRLHGLSDRQIDAIARDGKLMGDLQIVAPDVDSHDEDEELHLSQVSLRPVSYTKPLPLPQIASRSQSSKKLLVIDDLSVHKGQAITAGEKLCSLSDYTQLFIEGKAFENDIAAISEAAQQGWTVDAVFSGSKGQEVVSGLKLVFVSNSIDSDSRTLSLFVELPNEMMRDVKNDEGQRFVSWKYRIGQRLELRVPVEQWENQIVLPVEAVVKEGADWFVFQQNGKTFTRVPVHVRHRGQDAVVIANDGSIYPGDVIARKAAHQMQMAIKNKSGGGADPHAGHSH</sequence>
<dbReference type="Gene3D" id="1.10.287.470">
    <property type="entry name" value="Helix hairpin bin"/>
    <property type="match status" value="1"/>
</dbReference>
<keyword evidence="4" id="KW-1185">Reference proteome</keyword>
<dbReference type="AlphaFoldDB" id="M5R739"/>
<accession>M5R739</accession>
<protein>
    <recommendedName>
        <fullName evidence="5">Secretion protein HlyD</fullName>
    </recommendedName>
</protein>
<dbReference type="Gene3D" id="2.40.50.100">
    <property type="match status" value="1"/>
</dbReference>
<organism evidence="3 4">
    <name type="scientific">Rhodopirellula maiorica SM1</name>
    <dbReference type="NCBI Taxonomy" id="1265738"/>
    <lineage>
        <taxon>Bacteria</taxon>
        <taxon>Pseudomonadati</taxon>
        <taxon>Planctomycetota</taxon>
        <taxon>Planctomycetia</taxon>
        <taxon>Pirellulales</taxon>
        <taxon>Pirellulaceae</taxon>
        <taxon>Novipirellula</taxon>
    </lineage>
</organism>
<evidence type="ECO:0000313" key="4">
    <source>
        <dbReference type="Proteomes" id="UP000011991"/>
    </source>
</evidence>
<keyword evidence="1" id="KW-0813">Transport</keyword>
<evidence type="ECO:0008006" key="5">
    <source>
        <dbReference type="Google" id="ProtNLM"/>
    </source>
</evidence>
<dbReference type="GO" id="GO:0060003">
    <property type="term" value="P:copper ion export"/>
    <property type="evidence" value="ECO:0007669"/>
    <property type="project" value="TreeGrafter"/>
</dbReference>
<dbReference type="GO" id="GO:0030313">
    <property type="term" value="C:cell envelope"/>
    <property type="evidence" value="ECO:0007669"/>
    <property type="project" value="TreeGrafter"/>
</dbReference>
<proteinExistence type="predicted"/>
<dbReference type="PATRIC" id="fig|1265738.3.peg.7772"/>
<dbReference type="EMBL" id="ANOG01001123">
    <property type="protein sequence ID" value="EMI15293.1"/>
    <property type="molecule type" value="Genomic_DNA"/>
</dbReference>
<name>M5R739_9BACT</name>
<keyword evidence="2" id="KW-0472">Membrane</keyword>
<dbReference type="Gene3D" id="2.40.30.170">
    <property type="match status" value="1"/>
</dbReference>
<evidence type="ECO:0000256" key="2">
    <source>
        <dbReference type="SAM" id="Phobius"/>
    </source>
</evidence>
<dbReference type="PANTHER" id="PTHR30097:SF4">
    <property type="entry name" value="SLR6042 PROTEIN"/>
    <property type="match status" value="1"/>
</dbReference>
<dbReference type="GO" id="GO:0015679">
    <property type="term" value="P:plasma membrane copper ion transport"/>
    <property type="evidence" value="ECO:0007669"/>
    <property type="project" value="TreeGrafter"/>
</dbReference>
<feature type="transmembrane region" description="Helical" evidence="2">
    <location>
        <begin position="12"/>
        <end position="36"/>
    </location>
</feature>
<evidence type="ECO:0000256" key="1">
    <source>
        <dbReference type="ARBA" id="ARBA00022448"/>
    </source>
</evidence>